<dbReference type="RefSeq" id="WP_349271942.1">
    <property type="nucleotide sequence ID" value="NZ_JBECZB010000001.1"/>
</dbReference>
<comment type="caution">
    <text evidence="4">The sequence shown here is derived from an EMBL/GenBank/DDBJ whole genome shotgun (WGS) entry which is preliminary data.</text>
</comment>
<evidence type="ECO:0000259" key="3">
    <source>
        <dbReference type="Pfam" id="PF18812"/>
    </source>
</evidence>
<keyword evidence="5" id="KW-1185">Reference proteome</keyword>
<dbReference type="Pfam" id="PF06381">
    <property type="entry name" value="Phage_portal_3"/>
    <property type="match status" value="1"/>
</dbReference>
<dbReference type="EMBL" id="JBECZB010000001">
    <property type="protein sequence ID" value="MEQ3509754.1"/>
    <property type="molecule type" value="Genomic_DNA"/>
</dbReference>
<feature type="region of interest" description="Disordered" evidence="1">
    <location>
        <begin position="434"/>
        <end position="517"/>
    </location>
</feature>
<name>A0ABV1JGY7_NEIPO</name>
<organism evidence="4 5">
    <name type="scientific">Neisseria polysaccharea</name>
    <dbReference type="NCBI Taxonomy" id="489"/>
    <lineage>
        <taxon>Bacteria</taxon>
        <taxon>Pseudomonadati</taxon>
        <taxon>Pseudomonadota</taxon>
        <taxon>Betaproteobacteria</taxon>
        <taxon>Neisseriales</taxon>
        <taxon>Neisseriaceae</taxon>
        <taxon>Neisseria</taxon>
    </lineage>
</organism>
<accession>A0ABV1JGY7</accession>
<gene>
    <name evidence="4" type="ORF">ABM124_00135</name>
</gene>
<proteinExistence type="predicted"/>
<evidence type="ECO:0000313" key="5">
    <source>
        <dbReference type="Proteomes" id="UP001447151"/>
    </source>
</evidence>
<feature type="domain" description="Phage-Barnase-EndoU-ColicinE5/D-RelE like nuclease 3" evidence="3">
    <location>
        <begin position="542"/>
        <end position="656"/>
    </location>
</feature>
<reference evidence="4 5" key="1">
    <citation type="submission" date="2024-05" db="EMBL/GenBank/DDBJ databases">
        <authorList>
            <person name="Matzinger S.R."/>
            <person name="Bankers L."/>
            <person name="Rossheim A."/>
            <person name="Hetherington-Rauth M.C."/>
            <person name="Smith A."/>
            <person name="Baird S."/>
            <person name="Polanco D."/>
        </authorList>
    </citation>
    <scope>NUCLEOTIDE SEQUENCE [LARGE SCALE GENOMIC DNA]</scope>
    <source>
        <strain evidence="4 5">2024CJ-00066</strain>
    </source>
</reference>
<evidence type="ECO:0000256" key="1">
    <source>
        <dbReference type="SAM" id="MobiDB-lite"/>
    </source>
</evidence>
<protein>
    <submittedName>
        <fullName evidence="4">Phage portal protein</fullName>
    </submittedName>
</protein>
<dbReference type="InterPro" id="IPR024459">
    <property type="entry name" value="Acb1-like_N"/>
</dbReference>
<dbReference type="Proteomes" id="UP001447151">
    <property type="component" value="Unassembled WGS sequence"/>
</dbReference>
<feature type="compositionally biased region" description="Low complexity" evidence="1">
    <location>
        <begin position="507"/>
        <end position="517"/>
    </location>
</feature>
<feature type="compositionally biased region" description="Acidic residues" evidence="1">
    <location>
        <begin position="449"/>
        <end position="461"/>
    </location>
</feature>
<evidence type="ECO:0000313" key="4">
    <source>
        <dbReference type="EMBL" id="MEQ3509754.1"/>
    </source>
</evidence>
<feature type="compositionally biased region" description="Basic residues" evidence="1">
    <location>
        <begin position="1"/>
        <end position="16"/>
    </location>
</feature>
<sequence length="657" mass="73070">MSKKKKHTDKAMRRALQRLPEKQPASYSLDFPSLPDGVKPNGIAMDNSPLGNFGADCFFGTGFIGYPRLAELAQISEYRSVSETTANEMTRQWIEIKSVGEEDNSEAIRQIEECCERLNVRDVFRKAVETDGLFGRGQILVQIKDHDGKLANPLLLTEKTIAKGSLKALVNIESMWTTPAPYNAVDPTLPDFYKPKAWYVMAQEIHASRLFTLISRPVPDMLKPAYNFGGVSMTQLMMPYVERWLRTVDSVSDLLHSFSLSGIKTDMSAILSGSDDGDTNIMLRAELYNRLRDNRGLMLLSKDEEEFFQFNTPLSGLDALLAQSQEQMAAPSHTPLVKLLGITPSGLNASTEGEIAVYYDHIRAMQENLLRDPLDKLLKLVQLHLFGKVDDNITFDFVPLRQMSETELSTIRKSDTDRDVAYIQAGVVSAEEVRGRLAGEPGSGYNGIDVEDVPEMPDDGFSDGMNDGAEEDVGGQADPKPEPAQDAEWDESKHPRAENGQFGSGGNSSDNSRSASKTNLSNLFQAATSNTSGNKAFFDFAKVSPQTAEAVAQATGQDVSGWKHSIGEACIRHILKQHGNEKVENKRGQRVVTQQDIERLPEILSNFDEISYSGTNDDGNETFVVRKEIEDEVFCVQEIWTGRKKMAVKTMWIRKKK</sequence>
<dbReference type="InterPro" id="IPR041301">
    <property type="entry name" value="PBECR3"/>
</dbReference>
<evidence type="ECO:0000259" key="2">
    <source>
        <dbReference type="Pfam" id="PF06381"/>
    </source>
</evidence>
<feature type="domain" description="Anti-CBASS protein Acb1-like N-terminal" evidence="2">
    <location>
        <begin position="72"/>
        <end position="419"/>
    </location>
</feature>
<feature type="region of interest" description="Disordered" evidence="1">
    <location>
        <begin position="1"/>
        <end position="25"/>
    </location>
</feature>
<dbReference type="Pfam" id="PF18812">
    <property type="entry name" value="PBECR3"/>
    <property type="match status" value="1"/>
</dbReference>